<evidence type="ECO:0000256" key="1">
    <source>
        <dbReference type="SAM" id="MobiDB-lite"/>
    </source>
</evidence>
<name>A0ABW0GIF8_9MICO</name>
<dbReference type="RefSeq" id="WP_340266310.1">
    <property type="nucleotide sequence ID" value="NZ_JBBEOG010000001.1"/>
</dbReference>
<feature type="compositionally biased region" description="Gly residues" evidence="1">
    <location>
        <begin position="95"/>
        <end position="104"/>
    </location>
</feature>
<gene>
    <name evidence="3" type="ORF">ACFPJ6_01580</name>
</gene>
<protein>
    <submittedName>
        <fullName evidence="3">Uncharacterized protein</fullName>
    </submittedName>
</protein>
<comment type="caution">
    <text evidence="3">The sequence shown here is derived from an EMBL/GenBank/DDBJ whole genome shotgun (WGS) entry which is preliminary data.</text>
</comment>
<proteinExistence type="predicted"/>
<dbReference type="EMBL" id="JBHSLD010000001">
    <property type="protein sequence ID" value="MFC5379472.1"/>
    <property type="molecule type" value="Genomic_DNA"/>
</dbReference>
<evidence type="ECO:0000256" key="2">
    <source>
        <dbReference type="SAM" id="Phobius"/>
    </source>
</evidence>
<feature type="compositionally biased region" description="Basic and acidic residues" evidence="1">
    <location>
        <begin position="57"/>
        <end position="68"/>
    </location>
</feature>
<feature type="region of interest" description="Disordered" evidence="1">
    <location>
        <begin position="57"/>
        <end position="104"/>
    </location>
</feature>
<feature type="region of interest" description="Disordered" evidence="1">
    <location>
        <begin position="1"/>
        <end position="24"/>
    </location>
</feature>
<keyword evidence="2" id="KW-1133">Transmembrane helix</keyword>
<feature type="compositionally biased region" description="Pro residues" evidence="1">
    <location>
        <begin position="13"/>
        <end position="24"/>
    </location>
</feature>
<keyword evidence="2" id="KW-0472">Membrane</keyword>
<feature type="transmembrane region" description="Helical" evidence="2">
    <location>
        <begin position="28"/>
        <end position="46"/>
    </location>
</feature>
<evidence type="ECO:0000313" key="4">
    <source>
        <dbReference type="Proteomes" id="UP001596122"/>
    </source>
</evidence>
<keyword evidence="4" id="KW-1185">Reference proteome</keyword>
<accession>A0ABW0GIF8</accession>
<organism evidence="3 4">
    <name type="scientific">Aquipuribacter nitratireducens</name>
    <dbReference type="NCBI Taxonomy" id="650104"/>
    <lineage>
        <taxon>Bacteria</taxon>
        <taxon>Bacillati</taxon>
        <taxon>Actinomycetota</taxon>
        <taxon>Actinomycetes</taxon>
        <taxon>Micrococcales</taxon>
        <taxon>Intrasporangiaceae</taxon>
        <taxon>Aquipuribacter</taxon>
    </lineage>
</organism>
<keyword evidence="2" id="KW-0812">Transmembrane</keyword>
<feature type="compositionally biased region" description="Basic and acidic residues" evidence="1">
    <location>
        <begin position="79"/>
        <end position="93"/>
    </location>
</feature>
<sequence>MSVAGLLLGASPSPAPDGAPPPELVTPGTIGFVVTFLVAVAFVFLVRDMVRRVRGIDVRAAREEREAQASDGGSGTEGPHGRPGERGTGRDDADGTGGVPGPRR</sequence>
<reference evidence="4" key="1">
    <citation type="journal article" date="2019" name="Int. J. Syst. Evol. Microbiol.">
        <title>The Global Catalogue of Microorganisms (GCM) 10K type strain sequencing project: providing services to taxonomists for standard genome sequencing and annotation.</title>
        <authorList>
            <consortium name="The Broad Institute Genomics Platform"/>
            <consortium name="The Broad Institute Genome Sequencing Center for Infectious Disease"/>
            <person name="Wu L."/>
            <person name="Ma J."/>
        </authorList>
    </citation>
    <scope>NUCLEOTIDE SEQUENCE [LARGE SCALE GENOMIC DNA]</scope>
    <source>
        <strain evidence="4">CCUG 43114</strain>
    </source>
</reference>
<dbReference type="Proteomes" id="UP001596122">
    <property type="component" value="Unassembled WGS sequence"/>
</dbReference>
<evidence type="ECO:0000313" key="3">
    <source>
        <dbReference type="EMBL" id="MFC5379472.1"/>
    </source>
</evidence>